<dbReference type="NCBIfam" id="TIGR01354">
    <property type="entry name" value="cyt_deam_tetra"/>
    <property type="match status" value="1"/>
</dbReference>
<comment type="cofactor">
    <cofactor evidence="1 14 15">
        <name>Zn(2+)</name>
        <dbReference type="ChEBI" id="CHEBI:29105"/>
    </cofactor>
</comment>
<dbReference type="InterPro" id="IPR050202">
    <property type="entry name" value="Cyt/Deoxycyt_deaminase"/>
</dbReference>
<dbReference type="Pfam" id="PF00383">
    <property type="entry name" value="dCMP_cyt_deam_1"/>
    <property type="match status" value="1"/>
</dbReference>
<feature type="active site" description="Proton donor" evidence="12">
    <location>
        <position position="75"/>
    </location>
</feature>
<gene>
    <name evidence="17" type="ORF">MB14_11200</name>
</gene>
<dbReference type="Gene3D" id="3.40.140.10">
    <property type="entry name" value="Cytidine Deaminase, domain 2"/>
    <property type="match status" value="1"/>
</dbReference>
<keyword evidence="7 15" id="KW-0378">Hydrolase</keyword>
<dbReference type="SUPFAM" id="SSF53927">
    <property type="entry name" value="Cytidine deaminase-like"/>
    <property type="match status" value="1"/>
</dbReference>
<protein>
    <recommendedName>
        <fullName evidence="5 15">Cytidine deaminase</fullName>
        <ecNumber evidence="4 15">3.5.4.5</ecNumber>
    </recommendedName>
    <alternativeName>
        <fullName evidence="9 15">Cytidine aminohydrolase</fullName>
    </alternativeName>
</protein>
<evidence type="ECO:0000256" key="12">
    <source>
        <dbReference type="PIRSR" id="PIRSR606262-1"/>
    </source>
</evidence>
<dbReference type="STRING" id="279360.MB14_11200"/>
<evidence type="ECO:0000313" key="18">
    <source>
        <dbReference type="Proteomes" id="UP000075583"/>
    </source>
</evidence>
<reference evidence="17" key="1">
    <citation type="submission" date="2016-01" db="EMBL/GenBank/DDBJ databases">
        <title>Genome sequencing of Roseivirga ehrenbergii KMM 6017.</title>
        <authorList>
            <person name="Selvaratnam C."/>
            <person name="Thevarajoo S."/>
            <person name="Goh K.M."/>
            <person name="Ee R."/>
            <person name="Chan K.-G."/>
            <person name="Chong C.S."/>
        </authorList>
    </citation>
    <scope>NUCLEOTIDE SEQUENCE [LARGE SCALE GENOMIC DNA]</scope>
    <source>
        <strain evidence="17">KMM 6017</strain>
    </source>
</reference>
<dbReference type="RefSeq" id="WP_062594009.1">
    <property type="nucleotide sequence ID" value="NZ_LQZQ01000051.1"/>
</dbReference>
<evidence type="ECO:0000256" key="14">
    <source>
        <dbReference type="PIRSR" id="PIRSR606262-3"/>
    </source>
</evidence>
<evidence type="ECO:0000256" key="9">
    <source>
        <dbReference type="ARBA" id="ARBA00032005"/>
    </source>
</evidence>
<proteinExistence type="inferred from homology"/>
<evidence type="ECO:0000256" key="1">
    <source>
        <dbReference type="ARBA" id="ARBA00001947"/>
    </source>
</evidence>
<dbReference type="Proteomes" id="UP000075583">
    <property type="component" value="Unassembled WGS sequence"/>
</dbReference>
<dbReference type="GO" id="GO:0005829">
    <property type="term" value="C:cytosol"/>
    <property type="evidence" value="ECO:0007669"/>
    <property type="project" value="TreeGrafter"/>
</dbReference>
<comment type="function">
    <text evidence="2 15">This enzyme scavenges exogenous and endogenous cytidine and 2'-deoxycytidine for UMP synthesis.</text>
</comment>
<accession>A0A150WXX5</accession>
<feature type="binding site" evidence="14">
    <location>
        <position position="115"/>
    </location>
    <ligand>
        <name>Zn(2+)</name>
        <dbReference type="ChEBI" id="CHEBI:29105"/>
        <note>catalytic</note>
    </ligand>
</feature>
<evidence type="ECO:0000256" key="13">
    <source>
        <dbReference type="PIRSR" id="PIRSR606262-2"/>
    </source>
</evidence>
<evidence type="ECO:0000256" key="5">
    <source>
        <dbReference type="ARBA" id="ARBA00018266"/>
    </source>
</evidence>
<evidence type="ECO:0000256" key="3">
    <source>
        <dbReference type="ARBA" id="ARBA00006576"/>
    </source>
</evidence>
<evidence type="ECO:0000256" key="6">
    <source>
        <dbReference type="ARBA" id="ARBA00022723"/>
    </source>
</evidence>
<keyword evidence="8 14" id="KW-0862">Zinc</keyword>
<evidence type="ECO:0000259" key="16">
    <source>
        <dbReference type="PROSITE" id="PS51747"/>
    </source>
</evidence>
<evidence type="ECO:0000256" key="7">
    <source>
        <dbReference type="ARBA" id="ARBA00022801"/>
    </source>
</evidence>
<comment type="caution">
    <text evidence="17">The sequence shown here is derived from an EMBL/GenBank/DDBJ whole genome shotgun (WGS) entry which is preliminary data.</text>
</comment>
<dbReference type="CDD" id="cd01283">
    <property type="entry name" value="cytidine_deaminase"/>
    <property type="match status" value="1"/>
</dbReference>
<evidence type="ECO:0000256" key="11">
    <source>
        <dbReference type="ARBA" id="ARBA00049558"/>
    </source>
</evidence>
<dbReference type="GO" id="GO:0055086">
    <property type="term" value="P:nucleobase-containing small molecule metabolic process"/>
    <property type="evidence" value="ECO:0007669"/>
    <property type="project" value="UniProtKB-ARBA"/>
</dbReference>
<evidence type="ECO:0000256" key="2">
    <source>
        <dbReference type="ARBA" id="ARBA00003949"/>
    </source>
</evidence>
<feature type="binding site" evidence="14">
    <location>
        <position position="112"/>
    </location>
    <ligand>
        <name>Zn(2+)</name>
        <dbReference type="ChEBI" id="CHEBI:29105"/>
        <note>catalytic</note>
    </ligand>
</feature>
<evidence type="ECO:0000256" key="10">
    <source>
        <dbReference type="ARBA" id="ARBA00049252"/>
    </source>
</evidence>
<dbReference type="GO" id="GO:0004126">
    <property type="term" value="F:cytidine deaminase activity"/>
    <property type="evidence" value="ECO:0007669"/>
    <property type="project" value="UniProtKB-UniRule"/>
</dbReference>
<evidence type="ECO:0000256" key="15">
    <source>
        <dbReference type="RuleBase" id="RU364006"/>
    </source>
</evidence>
<feature type="domain" description="CMP/dCMP-type deaminase" evidence="16">
    <location>
        <begin position="21"/>
        <end position="162"/>
    </location>
</feature>
<evidence type="ECO:0000313" key="17">
    <source>
        <dbReference type="EMBL" id="KYG71335.1"/>
    </source>
</evidence>
<organism evidence="17 18">
    <name type="scientific">Roseivirga ehrenbergii (strain DSM 102268 / JCM 13514 / KCTC 12282 / NCIMB 14502 / KMM 6017)</name>
    <dbReference type="NCBI Taxonomy" id="279360"/>
    <lineage>
        <taxon>Bacteria</taxon>
        <taxon>Pseudomonadati</taxon>
        <taxon>Bacteroidota</taxon>
        <taxon>Cytophagia</taxon>
        <taxon>Cytophagales</taxon>
        <taxon>Roseivirgaceae</taxon>
        <taxon>Roseivirga</taxon>
    </lineage>
</organism>
<dbReference type="InterPro" id="IPR016193">
    <property type="entry name" value="Cytidine_deaminase-like"/>
</dbReference>
<comment type="catalytic activity">
    <reaction evidence="11 15">
        <text>cytidine + H2O + H(+) = uridine + NH4(+)</text>
        <dbReference type="Rhea" id="RHEA:16069"/>
        <dbReference type="ChEBI" id="CHEBI:15377"/>
        <dbReference type="ChEBI" id="CHEBI:15378"/>
        <dbReference type="ChEBI" id="CHEBI:16704"/>
        <dbReference type="ChEBI" id="CHEBI:17562"/>
        <dbReference type="ChEBI" id="CHEBI:28938"/>
        <dbReference type="EC" id="3.5.4.5"/>
    </reaction>
</comment>
<sequence length="162" mass="17961">MPRIIKKEVSLTQYEADELDEVTQDLIETAKQSALKAYAPYSNFQVGAALLLDNGKIISGNNQENACYPAGLCAERVAFFSAKSQFPDCQILKVAIVAKPASQEQFKMATPCGSCRQVMSEYENNQEQHIKVYLPATDGSVYESDSVDNFLPFKFSNKDLNS</sequence>
<keyword evidence="6 14" id="KW-0479">Metal-binding</keyword>
<comment type="similarity">
    <text evidence="3 15">Belongs to the cytidine and deoxycytidylate deaminase family.</text>
</comment>
<dbReference type="EMBL" id="LQZQ01000051">
    <property type="protein sequence ID" value="KYG71335.1"/>
    <property type="molecule type" value="Genomic_DNA"/>
</dbReference>
<evidence type="ECO:0000256" key="8">
    <source>
        <dbReference type="ARBA" id="ARBA00022833"/>
    </source>
</evidence>
<dbReference type="InterPro" id="IPR006262">
    <property type="entry name" value="Cyt_deam_tetra"/>
</dbReference>
<dbReference type="EC" id="3.5.4.5" evidence="4 15"/>
<dbReference type="GO" id="GO:0072527">
    <property type="term" value="P:pyrimidine-containing compound metabolic process"/>
    <property type="evidence" value="ECO:0007669"/>
    <property type="project" value="UniProtKB-ARBA"/>
</dbReference>
<keyword evidence="18" id="KW-1185">Reference proteome</keyword>
<dbReference type="GO" id="GO:0008270">
    <property type="term" value="F:zinc ion binding"/>
    <property type="evidence" value="ECO:0007669"/>
    <property type="project" value="UniProtKB-UniRule"/>
</dbReference>
<dbReference type="InterPro" id="IPR002125">
    <property type="entry name" value="CMP_dCMP_dom"/>
</dbReference>
<feature type="binding site" evidence="13">
    <location>
        <begin position="62"/>
        <end position="68"/>
    </location>
    <ligand>
        <name>substrate</name>
    </ligand>
</feature>
<dbReference type="AlphaFoldDB" id="A0A150WXX5"/>
<dbReference type="PANTHER" id="PTHR11644:SF2">
    <property type="entry name" value="CYTIDINE DEAMINASE"/>
    <property type="match status" value="1"/>
</dbReference>
<dbReference type="PANTHER" id="PTHR11644">
    <property type="entry name" value="CYTIDINE DEAMINASE"/>
    <property type="match status" value="1"/>
</dbReference>
<name>A0A150WXX5_ROSEK</name>
<dbReference type="OrthoDB" id="9795347at2"/>
<comment type="catalytic activity">
    <reaction evidence="10 15">
        <text>2'-deoxycytidine + H2O + H(+) = 2'-deoxyuridine + NH4(+)</text>
        <dbReference type="Rhea" id="RHEA:13433"/>
        <dbReference type="ChEBI" id="CHEBI:15377"/>
        <dbReference type="ChEBI" id="CHEBI:15378"/>
        <dbReference type="ChEBI" id="CHEBI:15698"/>
        <dbReference type="ChEBI" id="CHEBI:16450"/>
        <dbReference type="ChEBI" id="CHEBI:28938"/>
        <dbReference type="EC" id="3.5.4.5"/>
    </reaction>
</comment>
<dbReference type="NCBIfam" id="NF004064">
    <property type="entry name" value="PRK05578.1"/>
    <property type="match status" value="1"/>
</dbReference>
<feature type="binding site" evidence="14">
    <location>
        <position position="73"/>
    </location>
    <ligand>
        <name>Zn(2+)</name>
        <dbReference type="ChEBI" id="CHEBI:29105"/>
        <note>catalytic</note>
    </ligand>
</feature>
<evidence type="ECO:0000256" key="4">
    <source>
        <dbReference type="ARBA" id="ARBA00012783"/>
    </source>
</evidence>
<dbReference type="PROSITE" id="PS51747">
    <property type="entry name" value="CYT_DCMP_DEAMINASES_2"/>
    <property type="match status" value="1"/>
</dbReference>